<name>A0A9D4DKC1_DREPO</name>
<proteinExistence type="predicted"/>
<reference evidence="1" key="1">
    <citation type="journal article" date="2019" name="bioRxiv">
        <title>The Genome of the Zebra Mussel, Dreissena polymorpha: A Resource for Invasive Species Research.</title>
        <authorList>
            <person name="McCartney M.A."/>
            <person name="Auch B."/>
            <person name="Kono T."/>
            <person name="Mallez S."/>
            <person name="Zhang Y."/>
            <person name="Obille A."/>
            <person name="Becker A."/>
            <person name="Abrahante J.E."/>
            <person name="Garbe J."/>
            <person name="Badalamenti J.P."/>
            <person name="Herman A."/>
            <person name="Mangelson H."/>
            <person name="Liachko I."/>
            <person name="Sullivan S."/>
            <person name="Sone E.D."/>
            <person name="Koren S."/>
            <person name="Silverstein K.A.T."/>
            <person name="Beckman K.B."/>
            <person name="Gohl D.M."/>
        </authorList>
    </citation>
    <scope>NUCLEOTIDE SEQUENCE</scope>
    <source>
        <strain evidence="1">Duluth1</strain>
        <tissue evidence="1">Whole animal</tissue>
    </source>
</reference>
<evidence type="ECO:0000313" key="2">
    <source>
        <dbReference type="Proteomes" id="UP000828390"/>
    </source>
</evidence>
<comment type="caution">
    <text evidence="1">The sequence shown here is derived from an EMBL/GenBank/DDBJ whole genome shotgun (WGS) entry which is preliminary data.</text>
</comment>
<evidence type="ECO:0000313" key="1">
    <source>
        <dbReference type="EMBL" id="KAH3750331.1"/>
    </source>
</evidence>
<reference evidence="1" key="2">
    <citation type="submission" date="2020-11" db="EMBL/GenBank/DDBJ databases">
        <authorList>
            <person name="McCartney M.A."/>
            <person name="Auch B."/>
            <person name="Kono T."/>
            <person name="Mallez S."/>
            <person name="Becker A."/>
            <person name="Gohl D.M."/>
            <person name="Silverstein K.A.T."/>
            <person name="Koren S."/>
            <person name="Bechman K.B."/>
            <person name="Herman A."/>
            <person name="Abrahante J.E."/>
            <person name="Garbe J."/>
        </authorList>
    </citation>
    <scope>NUCLEOTIDE SEQUENCE</scope>
    <source>
        <strain evidence="1">Duluth1</strain>
        <tissue evidence="1">Whole animal</tissue>
    </source>
</reference>
<sequence>MAILTFHGLRCPKVIIRGEQELRVAGLRVVRAIVRLFPRYYRQKNAIILAARVRIDDKKLTFFIPGNKLNNT</sequence>
<keyword evidence="2" id="KW-1185">Reference proteome</keyword>
<gene>
    <name evidence="1" type="ORF">DPMN_184851</name>
</gene>
<dbReference type="Proteomes" id="UP000828390">
    <property type="component" value="Unassembled WGS sequence"/>
</dbReference>
<dbReference type="AlphaFoldDB" id="A0A9D4DKC1"/>
<accession>A0A9D4DKC1</accession>
<organism evidence="1 2">
    <name type="scientific">Dreissena polymorpha</name>
    <name type="common">Zebra mussel</name>
    <name type="synonym">Mytilus polymorpha</name>
    <dbReference type="NCBI Taxonomy" id="45954"/>
    <lineage>
        <taxon>Eukaryota</taxon>
        <taxon>Metazoa</taxon>
        <taxon>Spiralia</taxon>
        <taxon>Lophotrochozoa</taxon>
        <taxon>Mollusca</taxon>
        <taxon>Bivalvia</taxon>
        <taxon>Autobranchia</taxon>
        <taxon>Heteroconchia</taxon>
        <taxon>Euheterodonta</taxon>
        <taxon>Imparidentia</taxon>
        <taxon>Neoheterodontei</taxon>
        <taxon>Myida</taxon>
        <taxon>Dreissenoidea</taxon>
        <taxon>Dreissenidae</taxon>
        <taxon>Dreissena</taxon>
    </lineage>
</organism>
<protein>
    <submittedName>
        <fullName evidence="1">Uncharacterized protein</fullName>
    </submittedName>
</protein>
<dbReference type="EMBL" id="JAIWYP010000010">
    <property type="protein sequence ID" value="KAH3750331.1"/>
    <property type="molecule type" value="Genomic_DNA"/>
</dbReference>